<dbReference type="PATRIC" id="fig|1354253.4.peg.4467"/>
<dbReference type="Pfam" id="PF01636">
    <property type="entry name" value="APH"/>
    <property type="match status" value="1"/>
</dbReference>
<dbReference type="InterPro" id="IPR011009">
    <property type="entry name" value="Kinase-like_dom_sf"/>
</dbReference>
<gene>
    <name evidence="2" type="ORF">M977_04354</name>
</gene>
<dbReference type="RefSeq" id="WP_083962982.1">
    <property type="nucleotide sequence ID" value="NZ_LXEP01000044.1"/>
</dbReference>
<dbReference type="Gene3D" id="3.90.1200.10">
    <property type="match status" value="1"/>
</dbReference>
<name>A0A1B7HN98_9ENTR</name>
<dbReference type="InterPro" id="IPR002575">
    <property type="entry name" value="Aminoglycoside_PTrfase"/>
</dbReference>
<evidence type="ECO:0000259" key="1">
    <source>
        <dbReference type="Pfam" id="PF01636"/>
    </source>
</evidence>
<proteinExistence type="predicted"/>
<sequence length="262" mass="29686">MSDCLAKMGAARVRRTSFHGIECIEKSPSSIVEFQFYQYVAPAFRTAGIAIPELLACDAETQTLTLEYIPHAMSQHELAERRDVLTTITRIHQYPVDKQWAFKNHHWMQNKTTNALDLLKLPSESVAIVLDIEKYGSCLFSPQTLISGDTNAGNWGIREQGDVVLYDWERFSTGSPAIDLAPLIKGMGNISDYIHIAKRYQEVSPSTDAAALAQEIAICKLWIVTEVLDILSRNHKADLSKYIDWYRSHLPTWLTQLRQFLG</sequence>
<organism evidence="2 3">
    <name type="scientific">Buttiauxella gaviniae ATCC 51604</name>
    <dbReference type="NCBI Taxonomy" id="1354253"/>
    <lineage>
        <taxon>Bacteria</taxon>
        <taxon>Pseudomonadati</taxon>
        <taxon>Pseudomonadota</taxon>
        <taxon>Gammaproteobacteria</taxon>
        <taxon>Enterobacterales</taxon>
        <taxon>Enterobacteriaceae</taxon>
        <taxon>Buttiauxella</taxon>
    </lineage>
</organism>
<keyword evidence="2" id="KW-0808">Transferase</keyword>
<dbReference type="AlphaFoldDB" id="A0A1B7HN98"/>
<evidence type="ECO:0000313" key="2">
    <source>
        <dbReference type="EMBL" id="OAT17108.1"/>
    </source>
</evidence>
<dbReference type="Proteomes" id="UP000078504">
    <property type="component" value="Unassembled WGS sequence"/>
</dbReference>
<protein>
    <recommendedName>
        <fullName evidence="1">Aminoglycoside phosphotransferase domain-containing protein</fullName>
    </recommendedName>
</protein>
<reference evidence="2 3" key="1">
    <citation type="submission" date="2016-04" db="EMBL/GenBank/DDBJ databases">
        <title>ATOL: Assembling a taxonomically balanced genome-scale reconstruction of the evolutionary history of the Enterobacteriaceae.</title>
        <authorList>
            <person name="Plunkett G.III."/>
            <person name="Neeno-Eckwall E.C."/>
            <person name="Glasner J.D."/>
            <person name="Perna N.T."/>
        </authorList>
    </citation>
    <scope>NUCLEOTIDE SEQUENCE [LARGE SCALE GENOMIC DNA]</scope>
    <source>
        <strain evidence="2 3">ATCC 51604</strain>
    </source>
</reference>
<accession>A0A1B7HN98</accession>
<feature type="domain" description="Aminoglycoside phosphotransferase" evidence="1">
    <location>
        <begin position="32"/>
        <end position="184"/>
    </location>
</feature>
<comment type="caution">
    <text evidence="2">The sequence shown here is derived from an EMBL/GenBank/DDBJ whole genome shotgun (WGS) entry which is preliminary data.</text>
</comment>
<dbReference type="EMBL" id="LXEP01000044">
    <property type="protein sequence ID" value="OAT17108.1"/>
    <property type="molecule type" value="Genomic_DNA"/>
</dbReference>
<dbReference type="GO" id="GO:0016740">
    <property type="term" value="F:transferase activity"/>
    <property type="evidence" value="ECO:0007669"/>
    <property type="project" value="UniProtKB-KW"/>
</dbReference>
<evidence type="ECO:0000313" key="3">
    <source>
        <dbReference type="Proteomes" id="UP000078504"/>
    </source>
</evidence>
<dbReference type="SUPFAM" id="SSF56112">
    <property type="entry name" value="Protein kinase-like (PK-like)"/>
    <property type="match status" value="1"/>
</dbReference>